<comment type="caution">
    <text evidence="2">The sequence shown here is derived from an EMBL/GenBank/DDBJ whole genome shotgun (WGS) entry which is preliminary data.</text>
</comment>
<reference evidence="2 3" key="1">
    <citation type="journal article" date="2018" name="Sci. Rep.">
        <title>Genomic signatures of local adaptation to the degree of environmental predictability in rotifers.</title>
        <authorList>
            <person name="Franch-Gras L."/>
            <person name="Hahn C."/>
            <person name="Garcia-Roger E.M."/>
            <person name="Carmona M.J."/>
            <person name="Serra M."/>
            <person name="Gomez A."/>
        </authorList>
    </citation>
    <scope>NUCLEOTIDE SEQUENCE [LARGE SCALE GENOMIC DNA]</scope>
    <source>
        <strain evidence="2">HYR1</strain>
    </source>
</reference>
<proteinExistence type="predicted"/>
<keyword evidence="3" id="KW-1185">Reference proteome</keyword>
<protein>
    <submittedName>
        <fullName evidence="2">Uncharacterized protein</fullName>
    </submittedName>
</protein>
<evidence type="ECO:0000256" key="1">
    <source>
        <dbReference type="SAM" id="MobiDB-lite"/>
    </source>
</evidence>
<evidence type="ECO:0000313" key="2">
    <source>
        <dbReference type="EMBL" id="RNA20878.1"/>
    </source>
</evidence>
<accession>A0A3M7RC76</accession>
<feature type="region of interest" description="Disordered" evidence="1">
    <location>
        <begin position="116"/>
        <end position="148"/>
    </location>
</feature>
<organism evidence="2 3">
    <name type="scientific">Brachionus plicatilis</name>
    <name type="common">Marine rotifer</name>
    <name type="synonym">Brachionus muelleri</name>
    <dbReference type="NCBI Taxonomy" id="10195"/>
    <lineage>
        <taxon>Eukaryota</taxon>
        <taxon>Metazoa</taxon>
        <taxon>Spiralia</taxon>
        <taxon>Gnathifera</taxon>
        <taxon>Rotifera</taxon>
        <taxon>Eurotatoria</taxon>
        <taxon>Monogononta</taxon>
        <taxon>Pseudotrocha</taxon>
        <taxon>Ploima</taxon>
        <taxon>Brachionidae</taxon>
        <taxon>Brachionus</taxon>
    </lineage>
</organism>
<evidence type="ECO:0000313" key="3">
    <source>
        <dbReference type="Proteomes" id="UP000276133"/>
    </source>
</evidence>
<dbReference type="EMBL" id="REGN01003764">
    <property type="protein sequence ID" value="RNA20878.1"/>
    <property type="molecule type" value="Genomic_DNA"/>
</dbReference>
<dbReference type="Proteomes" id="UP000276133">
    <property type="component" value="Unassembled WGS sequence"/>
</dbReference>
<gene>
    <name evidence="2" type="ORF">BpHYR1_036260</name>
</gene>
<sequence length="325" mass="37415">MKKKHKKFRFKQENYLIFCVHIKFAAGLGTQLWEEKSIFHTQQSSVKMRAQANIYTSNSDESDNDTESKIGNDSIMSDYYESDVNPVCAPKTSKKRVAFADSKIYSKFSKRKLESLTSTSDSESDEKSKKSPRIKQNVSNNSFNGDGPHVGRYNIHGAHFGQKVFEGPRKGLFYRHPKSFNKVYVTDRADHCVKFKKWFSEKSNKIHVFGNSNEMILILGSDFISLSCAMTSTSFSFELLKFLDFVAFFRIINHSTIRIHSQEKLNFLMVICAWKARLPDCWWLATHIGDREPDFLIPGEFLKFESVHTKEQIHIPPIFSASSIS</sequence>
<name>A0A3M7RC76_BRAPC</name>
<dbReference type="AlphaFoldDB" id="A0A3M7RC76"/>
<feature type="compositionally biased region" description="Polar residues" evidence="1">
    <location>
        <begin position="134"/>
        <end position="144"/>
    </location>
</feature>